<feature type="compositionally biased region" description="Low complexity" evidence="12">
    <location>
        <begin position="20"/>
        <end position="30"/>
    </location>
</feature>
<evidence type="ECO:0000256" key="9">
    <source>
        <dbReference type="ARBA" id="ARBA00022759"/>
    </source>
</evidence>
<dbReference type="Pfam" id="PF00075">
    <property type="entry name" value="RNase_H"/>
    <property type="match status" value="1"/>
</dbReference>
<evidence type="ECO:0000256" key="1">
    <source>
        <dbReference type="ARBA" id="ARBA00000077"/>
    </source>
</evidence>
<dbReference type="InterPro" id="IPR011320">
    <property type="entry name" value="RNase_H1_N"/>
</dbReference>
<evidence type="ECO:0000256" key="7">
    <source>
        <dbReference type="ARBA" id="ARBA00022722"/>
    </source>
</evidence>
<evidence type="ECO:0000256" key="8">
    <source>
        <dbReference type="ARBA" id="ARBA00022723"/>
    </source>
</evidence>
<dbReference type="PANTHER" id="PTHR10642">
    <property type="entry name" value="RIBONUCLEASE H1"/>
    <property type="match status" value="1"/>
</dbReference>
<dbReference type="SUPFAM" id="SSF53098">
    <property type="entry name" value="Ribonuclease H-like"/>
    <property type="match status" value="1"/>
</dbReference>
<feature type="domain" description="RNase H type-1" evidence="13">
    <location>
        <begin position="236"/>
        <end position="385"/>
    </location>
</feature>
<dbReference type="GO" id="GO:0004523">
    <property type="term" value="F:RNA-DNA hybrid ribonuclease activity"/>
    <property type="evidence" value="ECO:0007669"/>
    <property type="project" value="UniProtKB-EC"/>
</dbReference>
<protein>
    <recommendedName>
        <fullName evidence="6">Ribonuclease H</fullName>
        <ecNumber evidence="5">3.1.26.4</ecNumber>
    </recommendedName>
</protein>
<evidence type="ECO:0000313" key="15">
    <source>
        <dbReference type="Proteomes" id="UP000799776"/>
    </source>
</evidence>
<proteinExistence type="inferred from homology"/>
<keyword evidence="7" id="KW-0540">Nuclease</keyword>
<dbReference type="OrthoDB" id="407198at2759"/>
<dbReference type="SUPFAM" id="SSF55658">
    <property type="entry name" value="L9 N-domain-like"/>
    <property type="match status" value="2"/>
</dbReference>
<keyword evidence="10" id="KW-0378">Hydrolase</keyword>
<dbReference type="FunFam" id="3.40.970.10:FF:000002">
    <property type="entry name" value="Ribonuclease H"/>
    <property type="match status" value="1"/>
</dbReference>
<comment type="catalytic activity">
    <reaction evidence="1">
        <text>Endonucleolytic cleavage to 5'-phosphomonoester.</text>
        <dbReference type="EC" id="3.1.26.4"/>
    </reaction>
</comment>
<evidence type="ECO:0000256" key="6">
    <source>
        <dbReference type="ARBA" id="ARBA00017721"/>
    </source>
</evidence>
<evidence type="ECO:0000256" key="11">
    <source>
        <dbReference type="ARBA" id="ARBA00022842"/>
    </source>
</evidence>
<dbReference type="Pfam" id="PF01693">
    <property type="entry name" value="Cauli_VI"/>
    <property type="match status" value="2"/>
</dbReference>
<evidence type="ECO:0000256" key="3">
    <source>
        <dbReference type="ARBA" id="ARBA00004065"/>
    </source>
</evidence>
<dbReference type="InterPro" id="IPR037056">
    <property type="entry name" value="RNase_H1_N_sf"/>
</dbReference>
<keyword evidence="11" id="KW-0460">Magnesium</keyword>
<dbReference type="EMBL" id="ML978738">
    <property type="protein sequence ID" value="KAF2084721.1"/>
    <property type="molecule type" value="Genomic_DNA"/>
</dbReference>
<sequence length="385" mass="41659">MPSARADSQTASRDADEVKSQSAASNASSATKRKRGMEPKFYAVKTGHKPGVYSSWPDCQAQVKGFKGATFQSFPSQAEAEAFVNGSAEKARSSTPAKFYGVQHGRVPGVYTDWPSAQTQITGWTRPKYKAFATRAEAETFVKEGNGKNAGEAVANVAGDAEAAAANKAAAKKKQKTIAPVEEVDEGPYEPGTGPLPEDAEDGFDPRIWLNPETGKVEMKSEEQLNAKKKRPSSDTTGVLKIYTDGSSLGNGKLGAVAGVGVYFGPGDDRNISEPLVGSRQTNQRAELTALQRALDVAPLHRSVEIVSDSNYSINCVTIWFQTWRRNNWQTSAKKPVENKDLIEPLIARIEERERVGVKTTFTWVKGHAKDGGNIAADTLAEYRD</sequence>
<evidence type="ECO:0000256" key="4">
    <source>
        <dbReference type="ARBA" id="ARBA00005300"/>
    </source>
</evidence>
<dbReference type="FunFam" id="3.40.970.10:FF:000001">
    <property type="entry name" value="Ribonuclease H1"/>
    <property type="match status" value="1"/>
</dbReference>
<dbReference type="InterPro" id="IPR036397">
    <property type="entry name" value="RNaseH_sf"/>
</dbReference>
<comment type="similarity">
    <text evidence="4">Belongs to the RNase H family.</text>
</comment>
<dbReference type="InterPro" id="IPR050092">
    <property type="entry name" value="RNase_H"/>
</dbReference>
<dbReference type="InterPro" id="IPR017067">
    <property type="entry name" value="RNase_H1_euk"/>
</dbReference>
<gene>
    <name evidence="14" type="ORF">K490DRAFT_75670</name>
</gene>
<keyword evidence="15" id="KW-1185">Reference proteome</keyword>
<comment type="function">
    <text evidence="3">Endonuclease that specifically degrades the RNA of RNA-DNA hybrids.</text>
</comment>
<feature type="region of interest" description="Disordered" evidence="12">
    <location>
        <begin position="1"/>
        <end position="41"/>
    </location>
</feature>
<dbReference type="InterPro" id="IPR002156">
    <property type="entry name" value="RNaseH_domain"/>
</dbReference>
<comment type="caution">
    <text evidence="14">The sequence shown here is derived from an EMBL/GenBank/DDBJ whole genome shotgun (WGS) entry which is preliminary data.</text>
</comment>
<feature type="compositionally biased region" description="Basic and acidic residues" evidence="12">
    <location>
        <begin position="215"/>
        <end position="226"/>
    </location>
</feature>
<keyword evidence="9" id="KW-0255">Endonuclease</keyword>
<name>A0A9P4LW46_9PEZI</name>
<dbReference type="EC" id="3.1.26.4" evidence="5"/>
<accession>A0A9P4LW46</accession>
<dbReference type="Gene3D" id="3.30.420.10">
    <property type="entry name" value="Ribonuclease H-like superfamily/Ribonuclease H"/>
    <property type="match status" value="1"/>
</dbReference>
<dbReference type="CDD" id="cd09280">
    <property type="entry name" value="RNase_HI_eukaryote_like"/>
    <property type="match status" value="1"/>
</dbReference>
<dbReference type="AlphaFoldDB" id="A0A9P4LW46"/>
<feature type="compositionally biased region" description="Polar residues" evidence="12">
    <location>
        <begin position="1"/>
        <end position="12"/>
    </location>
</feature>
<evidence type="ECO:0000256" key="2">
    <source>
        <dbReference type="ARBA" id="ARBA00001946"/>
    </source>
</evidence>
<evidence type="ECO:0000313" key="14">
    <source>
        <dbReference type="EMBL" id="KAF2084721.1"/>
    </source>
</evidence>
<evidence type="ECO:0000256" key="12">
    <source>
        <dbReference type="SAM" id="MobiDB-lite"/>
    </source>
</evidence>
<evidence type="ECO:0000256" key="10">
    <source>
        <dbReference type="ARBA" id="ARBA00022801"/>
    </source>
</evidence>
<dbReference type="PANTHER" id="PTHR10642:SF26">
    <property type="entry name" value="RIBONUCLEASE H1"/>
    <property type="match status" value="1"/>
</dbReference>
<dbReference type="GO" id="GO:0003676">
    <property type="term" value="F:nucleic acid binding"/>
    <property type="evidence" value="ECO:0007669"/>
    <property type="project" value="InterPro"/>
</dbReference>
<evidence type="ECO:0000259" key="13">
    <source>
        <dbReference type="PROSITE" id="PS50879"/>
    </source>
</evidence>
<dbReference type="GO" id="GO:0000287">
    <property type="term" value="F:magnesium ion binding"/>
    <property type="evidence" value="ECO:0007669"/>
    <property type="project" value="InterPro"/>
</dbReference>
<dbReference type="PROSITE" id="PS50879">
    <property type="entry name" value="RNASE_H_1"/>
    <property type="match status" value="1"/>
</dbReference>
<feature type="region of interest" description="Disordered" evidence="12">
    <location>
        <begin position="184"/>
        <end position="235"/>
    </location>
</feature>
<reference evidence="14" key="1">
    <citation type="journal article" date="2020" name="Stud. Mycol.">
        <title>101 Dothideomycetes genomes: a test case for predicting lifestyles and emergence of pathogens.</title>
        <authorList>
            <person name="Haridas S."/>
            <person name="Albert R."/>
            <person name="Binder M."/>
            <person name="Bloem J."/>
            <person name="Labutti K."/>
            <person name="Salamov A."/>
            <person name="Andreopoulos B."/>
            <person name="Baker S."/>
            <person name="Barry K."/>
            <person name="Bills G."/>
            <person name="Bluhm B."/>
            <person name="Cannon C."/>
            <person name="Castanera R."/>
            <person name="Culley D."/>
            <person name="Daum C."/>
            <person name="Ezra D."/>
            <person name="Gonzalez J."/>
            <person name="Henrissat B."/>
            <person name="Kuo A."/>
            <person name="Liang C."/>
            <person name="Lipzen A."/>
            <person name="Lutzoni F."/>
            <person name="Magnuson J."/>
            <person name="Mondo S."/>
            <person name="Nolan M."/>
            <person name="Ohm R."/>
            <person name="Pangilinan J."/>
            <person name="Park H.-J."/>
            <person name="Ramirez L."/>
            <person name="Alfaro M."/>
            <person name="Sun H."/>
            <person name="Tritt A."/>
            <person name="Yoshinaga Y."/>
            <person name="Zwiers L.-H."/>
            <person name="Turgeon B."/>
            <person name="Goodwin S."/>
            <person name="Spatafora J."/>
            <person name="Crous P."/>
            <person name="Grigoriev I."/>
        </authorList>
    </citation>
    <scope>NUCLEOTIDE SEQUENCE</scope>
    <source>
        <strain evidence="14">CBS 121410</strain>
    </source>
</reference>
<dbReference type="InterPro" id="IPR012337">
    <property type="entry name" value="RNaseH-like_sf"/>
</dbReference>
<comment type="cofactor">
    <cofactor evidence="2">
        <name>Mg(2+)</name>
        <dbReference type="ChEBI" id="CHEBI:18420"/>
    </cofactor>
</comment>
<keyword evidence="8" id="KW-0479">Metal-binding</keyword>
<dbReference type="GO" id="GO:0043137">
    <property type="term" value="P:DNA replication, removal of RNA primer"/>
    <property type="evidence" value="ECO:0007669"/>
    <property type="project" value="TreeGrafter"/>
</dbReference>
<dbReference type="Gene3D" id="3.40.970.10">
    <property type="entry name" value="Ribonuclease H1, N-terminal domain"/>
    <property type="match status" value="2"/>
</dbReference>
<dbReference type="Proteomes" id="UP000799776">
    <property type="component" value="Unassembled WGS sequence"/>
</dbReference>
<organism evidence="14 15">
    <name type="scientific">Saccharata proteae CBS 121410</name>
    <dbReference type="NCBI Taxonomy" id="1314787"/>
    <lineage>
        <taxon>Eukaryota</taxon>
        <taxon>Fungi</taxon>
        <taxon>Dikarya</taxon>
        <taxon>Ascomycota</taxon>
        <taxon>Pezizomycotina</taxon>
        <taxon>Dothideomycetes</taxon>
        <taxon>Dothideomycetes incertae sedis</taxon>
        <taxon>Botryosphaeriales</taxon>
        <taxon>Saccharataceae</taxon>
        <taxon>Saccharata</taxon>
    </lineage>
</organism>
<dbReference type="FunFam" id="3.30.420.10:FF:000090">
    <property type="entry name" value="Ribonuclease H"/>
    <property type="match status" value="1"/>
</dbReference>
<dbReference type="PIRSF" id="PIRSF036852">
    <property type="entry name" value="Ribonuclease_H1_euk"/>
    <property type="match status" value="1"/>
</dbReference>
<evidence type="ECO:0000256" key="5">
    <source>
        <dbReference type="ARBA" id="ARBA00012180"/>
    </source>
</evidence>
<dbReference type="InterPro" id="IPR009027">
    <property type="entry name" value="Ribosomal_bL9/RNase_H1_N"/>
</dbReference>